<name>A0A5P1RAP9_9GAMM</name>
<accession>A0A5P1RAP9</accession>
<reference evidence="2 3" key="1">
    <citation type="journal article" date="2019" name="Biochem. Eng. J.">
        <title>Metabolic engineering of the marine bacteria Neptunomonas concharum for the production of acetoin and meso-2,3-butanediol from acetate.</title>
        <authorList>
            <person name="Li W."/>
            <person name="Pu N."/>
            <person name="Liu C.-X."/>
            <person name="Yuan Q.-P."/>
            <person name="Li Z.-J."/>
        </authorList>
    </citation>
    <scope>NUCLEOTIDE SEQUENCE [LARGE SCALE GENOMIC DNA]</scope>
    <source>
        <strain evidence="2 3">JCM17730</strain>
    </source>
</reference>
<keyword evidence="1" id="KW-0472">Membrane</keyword>
<protein>
    <submittedName>
        <fullName evidence="2">Uncharacterized protein</fullName>
    </submittedName>
</protein>
<dbReference type="EMBL" id="CP043869">
    <property type="protein sequence ID" value="QEQ96366.1"/>
    <property type="molecule type" value="Genomic_DNA"/>
</dbReference>
<dbReference type="RefSeq" id="WP_138988511.1">
    <property type="nucleotide sequence ID" value="NZ_CP043869.1"/>
</dbReference>
<gene>
    <name evidence="2" type="ORF">F0U83_06410</name>
</gene>
<proteinExistence type="predicted"/>
<organism evidence="2 3">
    <name type="scientific">Neptunomonas concharum</name>
    <dbReference type="NCBI Taxonomy" id="1031538"/>
    <lineage>
        <taxon>Bacteria</taxon>
        <taxon>Pseudomonadati</taxon>
        <taxon>Pseudomonadota</taxon>
        <taxon>Gammaproteobacteria</taxon>
        <taxon>Oceanospirillales</taxon>
        <taxon>Oceanospirillaceae</taxon>
        <taxon>Neptunomonas</taxon>
    </lineage>
</organism>
<sequence length="171" mass="18844">MTMIDKTQWAKSMLQATNLKTIIGLFLTFGAIIIIWKLPHFLSLSNTPAVRELSTVAQCDLTEGACYAKLDEVEIALSIEPKQFSSLKPLLFTAEISGLDATEAILDLQGKEMYMGINQTPLTLNPNTRVWTGVTELAVCTTGSMLWQASVIARENDQTTPIKATFEFVAQ</sequence>
<dbReference type="KEGG" id="ncu:F0U83_06410"/>
<dbReference type="AlphaFoldDB" id="A0A5P1RAP9"/>
<evidence type="ECO:0000313" key="3">
    <source>
        <dbReference type="Proteomes" id="UP000324760"/>
    </source>
</evidence>
<evidence type="ECO:0000313" key="2">
    <source>
        <dbReference type="EMBL" id="QEQ96366.1"/>
    </source>
</evidence>
<evidence type="ECO:0000256" key="1">
    <source>
        <dbReference type="SAM" id="Phobius"/>
    </source>
</evidence>
<dbReference type="OrthoDB" id="5917490at2"/>
<keyword evidence="1" id="KW-0812">Transmembrane</keyword>
<keyword evidence="1" id="KW-1133">Transmembrane helix</keyword>
<dbReference type="Proteomes" id="UP000324760">
    <property type="component" value="Chromosome"/>
</dbReference>
<feature type="transmembrane region" description="Helical" evidence="1">
    <location>
        <begin position="21"/>
        <end position="38"/>
    </location>
</feature>
<keyword evidence="3" id="KW-1185">Reference proteome</keyword>